<evidence type="ECO:0000313" key="1">
    <source>
        <dbReference type="EMBL" id="GGH62566.1"/>
    </source>
</evidence>
<organism evidence="1 2">
    <name type="scientific">Filimonas zeae</name>
    <dbReference type="NCBI Taxonomy" id="1737353"/>
    <lineage>
        <taxon>Bacteria</taxon>
        <taxon>Pseudomonadati</taxon>
        <taxon>Bacteroidota</taxon>
        <taxon>Chitinophagia</taxon>
        <taxon>Chitinophagales</taxon>
        <taxon>Chitinophagaceae</taxon>
        <taxon>Filimonas</taxon>
    </lineage>
</organism>
<keyword evidence="2" id="KW-1185">Reference proteome</keyword>
<comment type="caution">
    <text evidence="1">The sequence shown here is derived from an EMBL/GenBank/DDBJ whole genome shotgun (WGS) entry which is preliminary data.</text>
</comment>
<dbReference type="AlphaFoldDB" id="A0A917MV90"/>
<dbReference type="Proteomes" id="UP000627292">
    <property type="component" value="Unassembled WGS sequence"/>
</dbReference>
<reference evidence="1" key="1">
    <citation type="journal article" date="2014" name="Int. J. Syst. Evol. Microbiol.">
        <title>Complete genome sequence of Corynebacterium casei LMG S-19264T (=DSM 44701T), isolated from a smear-ripened cheese.</title>
        <authorList>
            <consortium name="US DOE Joint Genome Institute (JGI-PGF)"/>
            <person name="Walter F."/>
            <person name="Albersmeier A."/>
            <person name="Kalinowski J."/>
            <person name="Ruckert C."/>
        </authorList>
    </citation>
    <scope>NUCLEOTIDE SEQUENCE</scope>
    <source>
        <strain evidence="1">CGMCC 1.15290</strain>
    </source>
</reference>
<dbReference type="Gene3D" id="2.60.40.740">
    <property type="match status" value="1"/>
</dbReference>
<dbReference type="Pfam" id="PF13585">
    <property type="entry name" value="CHU_C"/>
    <property type="match status" value="1"/>
</dbReference>
<accession>A0A917MV90</accession>
<reference evidence="1" key="2">
    <citation type="submission" date="2020-09" db="EMBL/GenBank/DDBJ databases">
        <authorList>
            <person name="Sun Q."/>
            <person name="Zhou Y."/>
        </authorList>
    </citation>
    <scope>NUCLEOTIDE SEQUENCE</scope>
    <source>
        <strain evidence="1">CGMCC 1.15290</strain>
    </source>
</reference>
<proteinExistence type="predicted"/>
<gene>
    <name evidence="1" type="ORF">GCM10011379_12630</name>
</gene>
<protein>
    <recommendedName>
        <fullName evidence="3">Gliding motility-associated C-terminal domain-containing protein</fullName>
    </recommendedName>
</protein>
<evidence type="ECO:0000313" key="2">
    <source>
        <dbReference type="Proteomes" id="UP000627292"/>
    </source>
</evidence>
<dbReference type="EMBL" id="BMIB01000001">
    <property type="protein sequence ID" value="GGH62566.1"/>
    <property type="molecule type" value="Genomic_DNA"/>
</dbReference>
<name>A0A917MV90_9BACT</name>
<evidence type="ECO:0008006" key="3">
    <source>
        <dbReference type="Google" id="ProtNLM"/>
    </source>
</evidence>
<sequence length="712" mass="77538">MPYVLSQPVACKDSSYRKIYGSGSDTVKGYHHIALSNNRTVIAGKYKTTGAAVSDGWMMLVQEDGTPVKSSRTASPDAAKSFAWVQSVSLQNNASVLLGLLYDKFTHDGNELVVTKRDGNLNPAWTRRYRLNPAVLGSLNELFITNQFLWEAGNGDVILLINGVHPGGLMANFHMVARISSTDGSLVWHKTFIPVHQESFGYASGAFQTGNSLVITGYMDMPPITTGDVPAVYAMRLNWADGSLQLLKRYRYHNNDFGAWGNSFDQYKGRRMAGGGYEIYGEEYQQGHTEDREYIAVQLNENLELTGSQSWGIDYTFADNEASIADAAGNFVVLNRGGSGSSATHLSVYNRNGKHRRRRLNTTQNNADWSDEQNGARVAFKPNGNTTVLLNYYNAGRPVTELMQLVPEDTLTGCTGTEVSAGMEPISFKLEADPTGWKTIVDNGLEERAVTLTDVALPVTEDAVCKVVVPVMAGALSLGSDAVVCNNDTLVLTATGGLSNYTWPVSYHLLPVNDSTVKIAPDKDTAYIVQALTRRGCTVADTVQVQVWNTPQHFLPADTVICAGSSVVLQPVDVFNTYQWSTGATAASVTVNNAGSYTLKVTDANGCRGEDDIKVALKSCSAYVYIPTGFTPDNNGVNDLLRPAVAGNLASYYFAVYNRWGQCVFASRQPGDGWNGTFKNARQGAGTYTWMCKYRFEGGDEKLEKGTVVLIR</sequence>